<dbReference type="InterPro" id="IPR045852">
    <property type="entry name" value="UNC80_central"/>
</dbReference>
<dbReference type="GO" id="GO:0034703">
    <property type="term" value="C:cation channel complex"/>
    <property type="evidence" value="ECO:0007669"/>
    <property type="project" value="TreeGrafter"/>
</dbReference>
<evidence type="ECO:0000313" key="5">
    <source>
        <dbReference type="EMBL" id="VDD80749.1"/>
    </source>
</evidence>
<organism evidence="5 6">
    <name type="scientific">Mesocestoides corti</name>
    <name type="common">Flatworm</name>
    <dbReference type="NCBI Taxonomy" id="53468"/>
    <lineage>
        <taxon>Eukaryota</taxon>
        <taxon>Metazoa</taxon>
        <taxon>Spiralia</taxon>
        <taxon>Lophotrochozoa</taxon>
        <taxon>Platyhelminthes</taxon>
        <taxon>Cestoda</taxon>
        <taxon>Eucestoda</taxon>
        <taxon>Cyclophyllidea</taxon>
        <taxon>Mesocestoididae</taxon>
        <taxon>Mesocestoides</taxon>
    </lineage>
</organism>
<feature type="region of interest" description="Disordered" evidence="1">
    <location>
        <begin position="1675"/>
        <end position="1771"/>
    </location>
</feature>
<protein>
    <recommendedName>
        <fullName evidence="7">UNC80 domain-containing protein</fullName>
    </recommendedName>
</protein>
<feature type="compositionally biased region" description="Basic and acidic residues" evidence="1">
    <location>
        <begin position="3345"/>
        <end position="3359"/>
    </location>
</feature>
<dbReference type="Pfam" id="PF20262">
    <property type="entry name" value="UNC80_C"/>
    <property type="match status" value="4"/>
</dbReference>
<dbReference type="OrthoDB" id="5584001at2759"/>
<evidence type="ECO:0000259" key="4">
    <source>
        <dbReference type="Pfam" id="PF20262"/>
    </source>
</evidence>
<sequence length="4115" mass="453345">MYLFICVVSVQRERAYLHDLASLQLFIYLFAPVMELLRCEDFDTLKLESGLRLWAPLMVHRQPYEGSFPVPVKPPTTLGASEVLVNPLRSYTDQFGPLPAIFRRSGERLSDESAVGVSKTTGQRGALMPHSTAPFYPASPNLNIPNAESSDEDSAWYDRHSVPVGTVAAKSQDSRPVVPMAQLNDICPVSLKDTDTEDSSPYHSDCVSANRKQLLFIVLILQQDQTLEEQIHSFTQTVVKELMATDTLLASHCDLAVMRCLFSPEWSEAGAFWATRYTYRRLVFLRHERLREAAESHAQSRFQRFRAKLPDAYFCGDAVLGQGADLGVLRSISMPQFVSRDLPQPGNDMPDGSVGLKNDEDKGSAEGRRKMFIIGASGGDERHSTSLSQKSSSSDQQSTTMEAHQLSVPLQARIPEPTSSPTLQHFSGDFPASPVRYVVGDILIPPASSGIFHRRKQGYKASMETTKAPKKLGVFELKDRFSRRGKTRLDAPSAVYSGSHNESMFGESSSFLTVPAADSKQMDSASGGILRKSIKSPLSPKSSSDLIDLRDDRALAGNAKSQTSLNEARFFGSDVTMNPDEATDSQNSIDTASANWDPSAGFLLHRCHSDTNFGLIQFILLSLQQIDEVTGSNHYITRDGRINCETVLRGLYWICNLHNSLRICEYLLKNVFCLIDLCQLTWEKPKRRRKHKPSHYYRHTREESANPATGLNTAVNKRIHGRHNLYSRSKSMAVPGIHLSLNSTAGYAGKTSQARSRGSSVVTHNEVGSAEKLAKVNGGGRLLPFGRNRSRRQPFTDDGADRSADVSSDEENSTSRSFRMHQSRPTFHKSDRYLNVDCPALAQVRFQPRRLSLRQRSFQNRCVGEIPVCGSMRQLPNKLLVVEKRPQRRIRAVRSNMIDDKTPEQSRERRKRATINFSLIMEILVKIIRGLGCSHSHSNEWDGGSRRVATGAGHQGTASAAATSVSTPTTLRRHTHECLLRMFTLNQNLFYYFFSRLIAAAPITELMEFLHGLTSFCLDPVVMNPNRPGEQDKKLFCMPSLPEGFSEKWSYHNSFGQSFTGEGTRGAEGVIIASLMGPLVRRFVRCRRELATQENISLFTEIRHFLTYLKAIHGNTFRRALLCALLCPIRTVTVKTQQPTSLCRPRALSGRNSLWPASASKRPSMIVTSGDLVDAGDTISGGQNKRMLLTQSTIGQTWKPIIIILISGDQKPSKLVTERKLIDLLALKENLRDFTFLLECLEPGTLPEPQLAASFLDLNAPVLARACLLLECAYFVNRCNRGEWPSWMKMNFPMPMQQVEHNSQITAASQQHIAISISGPTGNSVSDAGDQKVAGARSTTQIQWAAGRLFHSWAEALGIRLMTFLEGCSSTEICLSRDFQSDEDFLDDGPNARFCPTSEPMSCTDTIRSRCPRATVNPNGDSCPYALLVMAVQLLNEITAFLRESHQHIARAQATATTGLSRSALEHFNQWDGGPTGSCLPGPCGRRSHAASSTGASNAATGALKSTKRRLSILMPLFTQYSVASEAKEKCNSVYIELSNVRSEDGDTNSRATDDYETIHPSSATGGHSSRQISFAINENDRQRCNSLQGSLSSLDVQSEAVEKPVRKSIPKSLTRKRQRSGSFRQSFQLSSLMNVPRTAKTESGKLFKPVGFWFTQPPIAKICVNLGLRRMSSRASTSGGECQGSGGRDSSQDDGSTAYANHGSRHIQLPNLRPDAPTIYGRRSDSGEGLGVGDFDGDVELNKRSPRRDRRRTSLGAGREPSRSSSSRTHIQAPVADVYSSNMPWMPAVIAFAKKLMGICGILPQRNFVLIWDDVSLCHKALTPCIYQRTNFDCKHQPFCEPNCFDRQQQQLRSLVQAIRQVYSAPNESSFIRSVDELPEGRRVRRVVGEAKPPSATDSHPSNGGLSCQCSSDSFGGGVGGGWNEEEFAFSDEENGAAKEGEGGDELEEHFRFTPLLRGGGLGAADLANGFNVGGGGGGGVITDPELETSASILHRVFGGGDSLDKKNTLFSRTAKRKESTAALSSWREATTPIFDRFRRKGTPKRGALSSAGASDEGGGFSGPGALSSLMNLSLLAGAGMGLTAANSSPSLARLLEVVKGGMTSGVMTSIEGEEAQSDEGEQGKTKIRPQVQSLRSSFFNLLNKGALLLTPEQLEDIVPMAWELLLEADPELTSSAASLILFASVKCPSFVQKLLYTELQHKDLNNRLNAVLRVLWTARQQVWSRLEDGASHYLKVPPPLIEYVLPSPTLGNPSTQVPDPAWETRKGTSAEEVQLKQNEATKTFVTASTSRRKQQQELLARAVTAAKLARDEARRMFHLTTCSILELAATEAILSKDHRSDETAGGEDGNTGMTNSVVQEEFNLAARKVSFAPTNRSLNMQSRSFSWRNGSIPMFRDNVTLFDDDDSGGCNTTMPLIHQLQMAQTFFPSCICAAVLPLTNLMDDSAVNNEGIAVSSVVEKVIWQCLLEDTSLFLRYIFEKLTRVPHKDDLVSIIRKLVQRLPELPMQTAHILFNNLVGCIMFHVRTPSFDAPDSIASILCVLHTIIPYVKNVYFKDLKQTLRREQIDSTLLVTACLPCAKQFNVFCDTICVAQLVKLQDDNKDYRFSDILTEALEGNGVPHSEHHLYVLCDDRSNIIRNSNHYVRDFYPFKRNHIPKLRLMRVDRDTGQQLLQRNAFSLKVQEVGKLLLMKTILQTTAPSHMSNHLLFLREELIKLPSFPRKALEAEFTLYESGDMGKSLFAVDSMHKLTWCQLINSMFQKMTSTFPWSIDFQLFLNVYNGTLVLHAEDATILRQCMAFYLQCCYQFKMIFSVNGYLSIIPTIIRVYHSNQHNEILKQAIEFTFKQFYIMHRTPFILQMFGSIANYIDLSPEETFQPTFYRVQAETLYQLLRAIGRDMQDTLGILQLCGFSKPLKALDFCYADDSQSWSIFETINLCVTVQVYAPESYRSRQMMIILQAILPYILRDLPIICCEECTGSDVRKFEIQVIQQLSVMLKQLICTTEWMTRRADDAKSVTSTSIGGASVPGGPRGLGGASVKRLATADQPPKVPEWASAISGTCSNLQQQTRRPSQRDSPRLDSSQVAGRRPPSADSTSKRSSRRQLRRAGGSFSTGSGALKKTASSVLGGSGGGGGGGLGDGGYHISTPAGWRKSSTEPREAILQIASEFLTAAHRRLADLGEKQKSSELFDGKAFMRLSELAQSIIKQFPHNVGLLRSQPLQRFFLEVLPLTDWSHESLRSCKALETLVGRLNRTLPKMLETASIRLFNDYLKRSLVVGPNAWWSTERLLANPLEPAAPMFAAHHHYYHGRRATADTVATGSDRTNATTPVVTFHPDLVTSSTNRRDPAKRGLSADRPSDTGCLPAAFASESTRFIALMLSCLESSYRLKDLCERPNFEFCRCPTIFEGGTENLSNYLAYLIVPLLLQCSTGCKDYPSLSKENVYYALDVCLSGLFVGSEKCATAGGIIPPGVSETSGAGSSRPSGIASDHITSEGNKKPGIHSSFAIMPNSKSAQSSGPMGDASGVSGIKASLGQSMSGTVGVTGLLQLPNLLGGPAVTGSTWELLGPSGLACDLGGGRVHGCVVNLIGPTLHSMRHQKAEEAPVPTGNSLGSSYAPSSLVSNHEKIVQSQIDVVHRLSFLGLKLILIIYPRHALAKARCIIASLAKLAFYRCCGVQLWKFLDFVVTYRPSIFMHMAPFFRFQVLNFKCETQGEQAFQQIIGQKLIGLHLPPQQTILSLLKELLLDLKILREEKQMINLMRQKHQLFPNQRQATNSSILSPSALSESGKSTTIQTNTMVACIGILEGGQMRPFSQFEFRQSLLRRTSGKRITAHDGSRFLSHHRTLSQRKPILTGKTFRESHNLLLLESTVMFVSISASVESLPRQSGRPGCLDKRQQSDAVVRGELRTATSAGVEGKFSRGLSALISPSAAGVDEDGDGEGVGELNAPANPLVAAAMATSLYGSVSKQAPGLSLLSVNGTHQVMHNWRWKTTGAMESTQNLRTPFSLTSAAPYTFVREKAREESNDLIGLSSPPEPPKRTPSSTQRLTKATEDIPLVDLHSSSSTSLFPPSIQEPPTLAISLEPPDAISASVSSAISQKEYNLDTPTKVQYI</sequence>
<feature type="domain" description="Protein UNC80 C-terminal" evidence="4">
    <location>
        <begin position="3592"/>
        <end position="3755"/>
    </location>
</feature>
<reference evidence="5 6" key="1">
    <citation type="submission" date="2018-10" db="EMBL/GenBank/DDBJ databases">
        <authorList>
            <consortium name="Pathogen Informatics"/>
        </authorList>
    </citation>
    <scope>NUCLEOTIDE SEQUENCE [LARGE SCALE GENOMIC DNA]</scope>
</reference>
<dbReference type="STRING" id="53468.A0A158QUU4"/>
<feature type="compositionally biased region" description="Basic residues" evidence="1">
    <location>
        <begin position="1745"/>
        <end position="1754"/>
    </location>
</feature>
<feature type="compositionally biased region" description="Basic residues" evidence="1">
    <location>
        <begin position="1607"/>
        <end position="1620"/>
    </location>
</feature>
<feature type="compositionally biased region" description="Polar residues" evidence="1">
    <location>
        <begin position="3112"/>
        <end position="3128"/>
    </location>
</feature>
<proteinExistence type="predicted"/>
<feature type="domain" description="Protein UNC80 C-terminal" evidence="4">
    <location>
        <begin position="2417"/>
        <end position="3012"/>
    </location>
</feature>
<feature type="compositionally biased region" description="Polar residues" evidence="1">
    <location>
        <begin position="3059"/>
        <end position="3072"/>
    </location>
</feature>
<feature type="region of interest" description="Disordered" evidence="1">
    <location>
        <begin position="1603"/>
        <end position="1623"/>
    </location>
</feature>
<dbReference type="GO" id="GO:0005261">
    <property type="term" value="F:monoatomic cation channel activity"/>
    <property type="evidence" value="ECO:0007669"/>
    <property type="project" value="TreeGrafter"/>
</dbReference>
<dbReference type="Pfam" id="PF15778">
    <property type="entry name" value="UNC80_N"/>
    <property type="match status" value="1"/>
</dbReference>
<feature type="region of interest" description="Disordered" evidence="1">
    <location>
        <begin position="778"/>
        <end position="824"/>
    </location>
</feature>
<feature type="domain" description="Protein UNC80 C-terminal" evidence="4">
    <location>
        <begin position="3353"/>
        <end position="3458"/>
    </location>
</feature>
<evidence type="ECO:0000313" key="6">
    <source>
        <dbReference type="Proteomes" id="UP000267029"/>
    </source>
</evidence>
<feature type="compositionally biased region" description="Low complexity" evidence="1">
    <location>
        <begin position="957"/>
        <end position="968"/>
    </location>
</feature>
<name>A0A158QUU4_MESCO</name>
<feature type="region of interest" description="Disordered" evidence="1">
    <location>
        <begin position="3014"/>
        <end position="3134"/>
    </location>
</feature>
<feature type="region of interest" description="Disordered" evidence="1">
    <location>
        <begin position="3339"/>
        <end position="3359"/>
    </location>
</feature>
<evidence type="ECO:0000259" key="2">
    <source>
        <dbReference type="Pfam" id="PF15778"/>
    </source>
</evidence>
<dbReference type="PANTHER" id="PTHR31781">
    <property type="entry name" value="UNC80"/>
    <property type="match status" value="1"/>
</dbReference>
<dbReference type="GO" id="GO:0055080">
    <property type="term" value="P:monoatomic cation homeostasis"/>
    <property type="evidence" value="ECO:0007669"/>
    <property type="project" value="TreeGrafter"/>
</dbReference>
<evidence type="ECO:0008006" key="7">
    <source>
        <dbReference type="Google" id="ProtNLM"/>
    </source>
</evidence>
<dbReference type="Proteomes" id="UP000267029">
    <property type="component" value="Unassembled WGS sequence"/>
</dbReference>
<dbReference type="InterPro" id="IPR046460">
    <property type="entry name" value="UNC80_C"/>
</dbReference>
<dbReference type="InterPro" id="IPR031542">
    <property type="entry name" value="UNC80_N"/>
</dbReference>
<feature type="region of interest" description="Disordered" evidence="1">
    <location>
        <begin position="3475"/>
        <end position="3498"/>
    </location>
</feature>
<dbReference type="EMBL" id="UXSR01005290">
    <property type="protein sequence ID" value="VDD80749.1"/>
    <property type="molecule type" value="Genomic_DNA"/>
</dbReference>
<accession>A0A158QUU4</accession>
<feature type="compositionally biased region" description="Basic and acidic residues" evidence="1">
    <location>
        <begin position="357"/>
        <end position="369"/>
    </location>
</feature>
<dbReference type="PANTHER" id="PTHR31781:SF1">
    <property type="entry name" value="PROTEIN UNC-80 HOMOLOG"/>
    <property type="match status" value="1"/>
</dbReference>
<feature type="domain" description="Protein UNC80 central region" evidence="3">
    <location>
        <begin position="2128"/>
        <end position="2344"/>
    </location>
</feature>
<feature type="domain" description="Cation channel complex component UNC80 N-terminal" evidence="2">
    <location>
        <begin position="11"/>
        <end position="74"/>
    </location>
</feature>
<feature type="compositionally biased region" description="Low complexity" evidence="1">
    <location>
        <begin position="385"/>
        <end position="400"/>
    </location>
</feature>
<feature type="domain" description="Protein UNC80 C-terminal" evidence="4">
    <location>
        <begin position="3157"/>
        <end position="3268"/>
    </location>
</feature>
<feature type="region of interest" description="Disordered" evidence="1">
    <location>
        <begin position="339"/>
        <end position="403"/>
    </location>
</feature>
<feature type="domain" description="Protein UNC80 central region" evidence="3">
    <location>
        <begin position="1829"/>
        <end position="1869"/>
    </location>
</feature>
<feature type="domain" description="Protein UNC80 central region" evidence="3">
    <location>
        <begin position="1218"/>
        <end position="1456"/>
    </location>
</feature>
<feature type="region of interest" description="Disordered" evidence="1">
    <location>
        <begin position="4025"/>
        <end position="4050"/>
    </location>
</feature>
<gene>
    <name evidence="5" type="ORF">MCOS_LOCUS6752</name>
</gene>
<dbReference type="Pfam" id="PF19424">
    <property type="entry name" value="UNC80"/>
    <property type="match status" value="3"/>
</dbReference>
<feature type="region of interest" description="Disordered" evidence="1">
    <location>
        <begin position="2036"/>
        <end position="2061"/>
    </location>
</feature>
<feature type="compositionally biased region" description="Gly residues" evidence="1">
    <location>
        <begin position="3027"/>
        <end position="3037"/>
    </location>
</feature>
<keyword evidence="6" id="KW-1185">Reference proteome</keyword>
<evidence type="ECO:0000256" key="1">
    <source>
        <dbReference type="SAM" id="MobiDB-lite"/>
    </source>
</evidence>
<dbReference type="GO" id="GO:0030424">
    <property type="term" value="C:axon"/>
    <property type="evidence" value="ECO:0007669"/>
    <property type="project" value="TreeGrafter"/>
</dbReference>
<feature type="region of interest" description="Disordered" evidence="1">
    <location>
        <begin position="942"/>
        <end position="968"/>
    </location>
</feature>
<evidence type="ECO:0000259" key="3">
    <source>
        <dbReference type="Pfam" id="PF19424"/>
    </source>
</evidence>
<feature type="compositionally biased region" description="Polar residues" evidence="1">
    <location>
        <begin position="3475"/>
        <end position="3485"/>
    </location>
</feature>